<name>A0A8X6UI66_NEPPI</name>
<accession>A0A8X6UI66</accession>
<evidence type="ECO:0000313" key="2">
    <source>
        <dbReference type="Proteomes" id="UP000887013"/>
    </source>
</evidence>
<sequence length="72" mass="8219">MTSSIIFPLNVSHNSTLLRKILEINIRDKAKTRNISGFIRDKVAVNQVLRNLLLAWIEKALQVSNCSSFCKF</sequence>
<proteinExistence type="predicted"/>
<organism evidence="1 2">
    <name type="scientific">Nephila pilipes</name>
    <name type="common">Giant wood spider</name>
    <name type="synonym">Nephila maculata</name>
    <dbReference type="NCBI Taxonomy" id="299642"/>
    <lineage>
        <taxon>Eukaryota</taxon>
        <taxon>Metazoa</taxon>
        <taxon>Ecdysozoa</taxon>
        <taxon>Arthropoda</taxon>
        <taxon>Chelicerata</taxon>
        <taxon>Arachnida</taxon>
        <taxon>Araneae</taxon>
        <taxon>Araneomorphae</taxon>
        <taxon>Entelegynae</taxon>
        <taxon>Araneoidea</taxon>
        <taxon>Nephilidae</taxon>
        <taxon>Nephila</taxon>
    </lineage>
</organism>
<protein>
    <submittedName>
        <fullName evidence="1">Uncharacterized protein</fullName>
    </submittedName>
</protein>
<dbReference type="AlphaFoldDB" id="A0A8X6UI66"/>
<dbReference type="Proteomes" id="UP000887013">
    <property type="component" value="Unassembled WGS sequence"/>
</dbReference>
<keyword evidence="2" id="KW-1185">Reference proteome</keyword>
<comment type="caution">
    <text evidence="1">The sequence shown here is derived from an EMBL/GenBank/DDBJ whole genome shotgun (WGS) entry which is preliminary data.</text>
</comment>
<gene>
    <name evidence="1" type="ORF">NPIL_455081</name>
</gene>
<reference evidence="1" key="1">
    <citation type="submission" date="2020-08" db="EMBL/GenBank/DDBJ databases">
        <title>Multicomponent nature underlies the extraordinary mechanical properties of spider dragline silk.</title>
        <authorList>
            <person name="Kono N."/>
            <person name="Nakamura H."/>
            <person name="Mori M."/>
            <person name="Yoshida Y."/>
            <person name="Ohtoshi R."/>
            <person name="Malay A.D."/>
            <person name="Moran D.A.P."/>
            <person name="Tomita M."/>
            <person name="Numata K."/>
            <person name="Arakawa K."/>
        </authorList>
    </citation>
    <scope>NUCLEOTIDE SEQUENCE</scope>
</reference>
<dbReference type="EMBL" id="BMAW01078800">
    <property type="protein sequence ID" value="GFU12518.1"/>
    <property type="molecule type" value="Genomic_DNA"/>
</dbReference>
<evidence type="ECO:0000313" key="1">
    <source>
        <dbReference type="EMBL" id="GFU12518.1"/>
    </source>
</evidence>